<dbReference type="Pfam" id="PF00646">
    <property type="entry name" value="F-box"/>
    <property type="match status" value="1"/>
</dbReference>
<keyword evidence="4" id="KW-1185">Reference proteome</keyword>
<evidence type="ECO:0000313" key="3">
    <source>
        <dbReference type="EnsemblPlants" id="KQL25162"/>
    </source>
</evidence>
<dbReference type="EnsemblPlants" id="KQL25162">
    <property type="protein sequence ID" value="KQL25162"/>
    <property type="gene ID" value="SETIT_032798mg"/>
</dbReference>
<dbReference type="InterPro" id="IPR055357">
    <property type="entry name" value="LRR_At1g61320_AtMIF1"/>
</dbReference>
<dbReference type="OMA" id="MIMEARK"/>
<evidence type="ECO:0000313" key="4">
    <source>
        <dbReference type="Proteomes" id="UP000004995"/>
    </source>
</evidence>
<feature type="domain" description="F-box" evidence="1">
    <location>
        <begin position="48"/>
        <end position="84"/>
    </location>
</feature>
<protein>
    <submittedName>
        <fullName evidence="3">Uncharacterized protein</fullName>
    </submittedName>
</protein>
<dbReference type="HOGENOM" id="CLU_010721_4_1_1"/>
<accession>K4A1Q4</accession>
<dbReference type="PANTHER" id="PTHR34145:SF60">
    <property type="entry name" value="F-BOX DOMAIN-CONTAINING PROTEIN"/>
    <property type="match status" value="1"/>
</dbReference>
<dbReference type="EMBL" id="AGNK02001183">
    <property type="status" value="NOT_ANNOTATED_CDS"/>
    <property type="molecule type" value="Genomic_DNA"/>
</dbReference>
<evidence type="ECO:0000259" key="2">
    <source>
        <dbReference type="Pfam" id="PF23622"/>
    </source>
</evidence>
<dbReference type="Gramene" id="KQL25162">
    <property type="protein sequence ID" value="KQL25162"/>
    <property type="gene ID" value="SETIT_032798mg"/>
</dbReference>
<dbReference type="InterPro" id="IPR053772">
    <property type="entry name" value="At1g61320/At1g61330-like"/>
</dbReference>
<reference evidence="3" key="2">
    <citation type="submission" date="2018-08" db="UniProtKB">
        <authorList>
            <consortium name="EnsemblPlants"/>
        </authorList>
    </citation>
    <scope>IDENTIFICATION</scope>
    <source>
        <strain evidence="3">Yugu1</strain>
    </source>
</reference>
<dbReference type="SUPFAM" id="SSF81383">
    <property type="entry name" value="F-box domain"/>
    <property type="match status" value="1"/>
</dbReference>
<dbReference type="SUPFAM" id="SSF52058">
    <property type="entry name" value="L domain-like"/>
    <property type="match status" value="1"/>
</dbReference>
<name>K4A1Q4_SETIT</name>
<organism evidence="3 4">
    <name type="scientific">Setaria italica</name>
    <name type="common">Foxtail millet</name>
    <name type="synonym">Panicum italicum</name>
    <dbReference type="NCBI Taxonomy" id="4555"/>
    <lineage>
        <taxon>Eukaryota</taxon>
        <taxon>Viridiplantae</taxon>
        <taxon>Streptophyta</taxon>
        <taxon>Embryophyta</taxon>
        <taxon>Tracheophyta</taxon>
        <taxon>Spermatophyta</taxon>
        <taxon>Magnoliopsida</taxon>
        <taxon>Liliopsida</taxon>
        <taxon>Poales</taxon>
        <taxon>Poaceae</taxon>
        <taxon>PACMAD clade</taxon>
        <taxon>Panicoideae</taxon>
        <taxon>Panicodae</taxon>
        <taxon>Paniceae</taxon>
        <taxon>Cenchrinae</taxon>
        <taxon>Setaria</taxon>
    </lineage>
</organism>
<sequence length="448" mass="50974">MFATFGWHSTYMFPKLAHEAYKGQMDIITFVWRKPDISSCLFAESSCWFNLPIEDILLHIHSLLPLRDAARAASVSRAFQNSWRCHPNLYFSMKTLGLNATLHGHDKTEDKFIKIIYHILKMHSGSGLKTFGLEIYGHYNSCHLNSWLHLALTSGLEELILKLGMPNYNFPCSLLPGKSRDSIRNLCLSFCTFRPTARLSLRSLKKLYLNSFALERLELLHCSDIFHLKIPYLLRRLSHLDVKACHSLKVTEIKAPNLSTFLFKGNDIVQHSLGEACQVTNLYMSCYDAIHFARVDLPLIAPNLEILTIESPSEEVSNIAILPSTFHNLKYLDICVPGEFVVPDYDYFSLVSFLDASPFLETFILDIYLPTVFEDPESVLGEASHMRRMAEVHHSNLKRVKITNFHPTKCLKSYSKSGKCFILAVGAYIKGKVPSTARLDFPKPCTSD</sequence>
<dbReference type="InterPro" id="IPR001810">
    <property type="entry name" value="F-box_dom"/>
</dbReference>
<dbReference type="InterPro" id="IPR036047">
    <property type="entry name" value="F-box-like_dom_sf"/>
</dbReference>
<evidence type="ECO:0000259" key="1">
    <source>
        <dbReference type="Pfam" id="PF00646"/>
    </source>
</evidence>
<dbReference type="PANTHER" id="PTHR34145">
    <property type="entry name" value="OS02G0105600 PROTEIN"/>
    <property type="match status" value="1"/>
</dbReference>
<reference evidence="4" key="1">
    <citation type="journal article" date="2012" name="Nat. Biotechnol.">
        <title>Reference genome sequence of the model plant Setaria.</title>
        <authorList>
            <person name="Bennetzen J.L."/>
            <person name="Schmutz J."/>
            <person name="Wang H."/>
            <person name="Percifield R."/>
            <person name="Hawkins J."/>
            <person name="Pontaroli A.C."/>
            <person name="Estep M."/>
            <person name="Feng L."/>
            <person name="Vaughn J.N."/>
            <person name="Grimwood J."/>
            <person name="Jenkins J."/>
            <person name="Barry K."/>
            <person name="Lindquist E."/>
            <person name="Hellsten U."/>
            <person name="Deshpande S."/>
            <person name="Wang X."/>
            <person name="Wu X."/>
            <person name="Mitros T."/>
            <person name="Triplett J."/>
            <person name="Yang X."/>
            <person name="Ye C.Y."/>
            <person name="Mauro-Herrera M."/>
            <person name="Wang L."/>
            <person name="Li P."/>
            <person name="Sharma M."/>
            <person name="Sharma R."/>
            <person name="Ronald P.C."/>
            <person name="Panaud O."/>
            <person name="Kellogg E.A."/>
            <person name="Brutnell T.P."/>
            <person name="Doust A.N."/>
            <person name="Tuskan G.A."/>
            <person name="Rokhsar D."/>
            <person name="Devos K.M."/>
        </authorList>
    </citation>
    <scope>NUCLEOTIDE SEQUENCE [LARGE SCALE GENOMIC DNA]</scope>
    <source>
        <strain evidence="4">cv. Yugu1</strain>
    </source>
</reference>
<dbReference type="AlphaFoldDB" id="K4A1Q4"/>
<proteinExistence type="predicted"/>
<dbReference type="Proteomes" id="UP000004995">
    <property type="component" value="Unassembled WGS sequence"/>
</dbReference>
<dbReference type="Pfam" id="PF23622">
    <property type="entry name" value="LRR_At1g61320_AtMIF1"/>
    <property type="match status" value="1"/>
</dbReference>
<dbReference type="eggNOG" id="ENOG502R44W">
    <property type="taxonomic scope" value="Eukaryota"/>
</dbReference>
<feature type="domain" description="At1g61320/AtMIF1 LRR" evidence="2">
    <location>
        <begin position="119"/>
        <end position="411"/>
    </location>
</feature>
<dbReference type="InParanoid" id="K4A1Q4"/>